<proteinExistence type="inferred from homology"/>
<protein>
    <submittedName>
        <fullName evidence="9">Spore germination GerAB</fullName>
    </submittedName>
    <submittedName>
        <fullName evidence="10">Spore germination protein</fullName>
    </submittedName>
</protein>
<dbReference type="GO" id="GO:0009847">
    <property type="term" value="P:spore germination"/>
    <property type="evidence" value="ECO:0007669"/>
    <property type="project" value="InterPro"/>
</dbReference>
<comment type="similarity">
    <text evidence="2">Belongs to the amino acid-polyamine-organocation (APC) superfamily. Spore germination protein (SGP) (TC 2.A.3.9) family.</text>
</comment>
<gene>
    <name evidence="9" type="ORF">DEACI_0291</name>
    <name evidence="10" type="ORF">DEACI_0664</name>
</gene>
<evidence type="ECO:0000256" key="3">
    <source>
        <dbReference type="ARBA" id="ARBA00022448"/>
    </source>
</evidence>
<feature type="transmembrane region" description="Helical" evidence="8">
    <location>
        <begin position="115"/>
        <end position="135"/>
    </location>
</feature>
<dbReference type="Pfam" id="PF03845">
    <property type="entry name" value="Spore_permease"/>
    <property type="match status" value="1"/>
</dbReference>
<dbReference type="Proteomes" id="UP001071230">
    <property type="component" value="Unassembled WGS sequence"/>
</dbReference>
<evidence type="ECO:0000256" key="2">
    <source>
        <dbReference type="ARBA" id="ARBA00007998"/>
    </source>
</evidence>
<accession>A0A8S0Y1M6</accession>
<dbReference type="GO" id="GO:0016020">
    <property type="term" value="C:membrane"/>
    <property type="evidence" value="ECO:0007669"/>
    <property type="project" value="UniProtKB-SubCell"/>
</dbReference>
<evidence type="ECO:0000313" key="11">
    <source>
        <dbReference type="Proteomes" id="UP001071230"/>
    </source>
</evidence>
<feature type="transmembrane region" description="Helical" evidence="8">
    <location>
        <begin position="331"/>
        <end position="353"/>
    </location>
</feature>
<evidence type="ECO:0000256" key="5">
    <source>
        <dbReference type="ARBA" id="ARBA00022692"/>
    </source>
</evidence>
<feature type="transmembrane region" description="Helical" evidence="8">
    <location>
        <begin position="181"/>
        <end position="200"/>
    </location>
</feature>
<feature type="transmembrane region" description="Helical" evidence="8">
    <location>
        <begin position="267"/>
        <end position="289"/>
    </location>
</feature>
<feature type="transmembrane region" description="Helical" evidence="8">
    <location>
        <begin position="212"/>
        <end position="235"/>
    </location>
</feature>
<dbReference type="AlphaFoldDB" id="A0A8S0Y1M6"/>
<dbReference type="Gene3D" id="1.20.1740.10">
    <property type="entry name" value="Amino acid/polyamine transporter I"/>
    <property type="match status" value="1"/>
</dbReference>
<keyword evidence="5 8" id="KW-0812">Transmembrane</keyword>
<evidence type="ECO:0000256" key="8">
    <source>
        <dbReference type="SAM" id="Phobius"/>
    </source>
</evidence>
<keyword evidence="7 8" id="KW-0472">Membrane</keyword>
<reference evidence="9" key="2">
    <citation type="submission" date="2020-01" db="EMBL/GenBank/DDBJ databases">
        <authorList>
            <person name="Hornung B."/>
        </authorList>
    </citation>
    <scope>NUCLEOTIDE SEQUENCE</scope>
    <source>
        <strain evidence="9">PacBioINE</strain>
    </source>
</reference>
<reference evidence="10" key="1">
    <citation type="submission" date="2014-11" db="EMBL/GenBank/DDBJ databases">
        <authorList>
            <person name="Hornung B.V."/>
        </authorList>
    </citation>
    <scope>NUCLEOTIDE SEQUENCE</scope>
    <source>
        <strain evidence="10">INE</strain>
    </source>
</reference>
<dbReference type="RefSeq" id="WP_240983443.1">
    <property type="nucleotide sequence ID" value="NZ_CDGJ01000019.1"/>
</dbReference>
<dbReference type="PANTHER" id="PTHR34975:SF2">
    <property type="entry name" value="SPORE GERMINATION PROTEIN A2"/>
    <property type="match status" value="1"/>
</dbReference>
<dbReference type="PANTHER" id="PTHR34975">
    <property type="entry name" value="SPORE GERMINATION PROTEIN A2"/>
    <property type="match status" value="1"/>
</dbReference>
<name>A0A8S0Y1M6_9FIRM</name>
<dbReference type="EMBL" id="LR746496">
    <property type="protein sequence ID" value="CAA7599665.1"/>
    <property type="molecule type" value="Genomic_DNA"/>
</dbReference>
<evidence type="ECO:0000256" key="6">
    <source>
        <dbReference type="ARBA" id="ARBA00022989"/>
    </source>
</evidence>
<evidence type="ECO:0000313" key="10">
    <source>
        <dbReference type="EMBL" id="CEJ06217.1"/>
    </source>
</evidence>
<dbReference type="InterPro" id="IPR004761">
    <property type="entry name" value="Spore_GerAB"/>
</dbReference>
<evidence type="ECO:0000256" key="1">
    <source>
        <dbReference type="ARBA" id="ARBA00004141"/>
    </source>
</evidence>
<feature type="transmembrane region" description="Helical" evidence="8">
    <location>
        <begin position="142"/>
        <end position="161"/>
    </location>
</feature>
<keyword evidence="11" id="KW-1185">Reference proteome</keyword>
<dbReference type="EMBL" id="CDGJ01000019">
    <property type="protein sequence ID" value="CEJ06217.1"/>
    <property type="molecule type" value="Genomic_DNA"/>
</dbReference>
<keyword evidence="4" id="KW-0309">Germination</keyword>
<comment type="subcellular location">
    <subcellularLocation>
        <location evidence="1">Membrane</location>
        <topology evidence="1">Multi-pass membrane protein</topology>
    </subcellularLocation>
</comment>
<evidence type="ECO:0000256" key="4">
    <source>
        <dbReference type="ARBA" id="ARBA00022544"/>
    </source>
</evidence>
<keyword evidence="6 8" id="KW-1133">Transmembrane helix</keyword>
<dbReference type="NCBIfam" id="TIGR00912">
    <property type="entry name" value="2A0309"/>
    <property type="match status" value="1"/>
</dbReference>
<feature type="transmembrane region" description="Helical" evidence="8">
    <location>
        <begin position="75"/>
        <end position="95"/>
    </location>
</feature>
<feature type="transmembrane region" description="Helical" evidence="8">
    <location>
        <begin position="301"/>
        <end position="319"/>
    </location>
</feature>
<organism evidence="9">
    <name type="scientific">Acididesulfobacillus acetoxydans</name>
    <dbReference type="NCBI Taxonomy" id="1561005"/>
    <lineage>
        <taxon>Bacteria</taxon>
        <taxon>Bacillati</taxon>
        <taxon>Bacillota</taxon>
        <taxon>Clostridia</taxon>
        <taxon>Eubacteriales</taxon>
        <taxon>Peptococcaceae</taxon>
        <taxon>Acididesulfobacillus</taxon>
    </lineage>
</organism>
<keyword evidence="3" id="KW-0813">Transport</keyword>
<dbReference type="KEGG" id="aacx:DEACI_0291"/>
<evidence type="ECO:0000313" key="9">
    <source>
        <dbReference type="EMBL" id="CAA7599665.1"/>
    </source>
</evidence>
<sequence>MSGRQLFFLVFCTVLGSALYGLPNGLIYQGRQDAWLDVSAGLGFAVIIALVLYILGSRYPNRTLFQYGETILGKYLGKVIGLIFAIFFLMVAAVLLRIEVDFLVVALMPETPPLVFALAFMAVSTYAVTSGVEVIGRLGELIGPLLILAVVGILFFTFNIIHLENLLPFFQENPAEVIGHSLLPGGWLGFVIIAGVLMAFQNEPRQALKPILGGTLTAALLIILVLFQCITILGVNVSIQQIYPLFRAVRMIEIGDFFERLDSMAGIVWTAGGFLAIVAFHECAAIGAAQLFKIKGNGGKWVALVEGLAILLLGLFIFHGSADRWQFLRSVFPLLALAVEMLIPMLLLTISVCRHGWGFLGQRSGGK</sequence>
<evidence type="ECO:0000256" key="7">
    <source>
        <dbReference type="ARBA" id="ARBA00023136"/>
    </source>
</evidence>
<dbReference type="Proteomes" id="UP000836597">
    <property type="component" value="Chromosome"/>
</dbReference>
<feature type="transmembrane region" description="Helical" evidence="8">
    <location>
        <begin position="34"/>
        <end position="55"/>
    </location>
</feature>